<feature type="domain" description="Saccharopine dehydrogenase NADP binding" evidence="1">
    <location>
        <begin position="5"/>
        <end position="125"/>
    </location>
</feature>
<name>F2NN90_MARHT</name>
<dbReference type="OrthoDB" id="623995at2"/>
<reference evidence="2 3" key="1">
    <citation type="journal article" date="2012" name="Stand. Genomic Sci.">
        <title>Complete genome sequence of the aerobic, heterotroph Marinithermus hydrothermalis type strain (T1(T)) from a deep-sea hydrothermal vent chimney.</title>
        <authorList>
            <person name="Copeland A."/>
            <person name="Gu W."/>
            <person name="Yasawong M."/>
            <person name="Lapidus A."/>
            <person name="Lucas S."/>
            <person name="Deshpande S."/>
            <person name="Pagani I."/>
            <person name="Tapia R."/>
            <person name="Cheng J.F."/>
            <person name="Goodwin L.A."/>
            <person name="Pitluck S."/>
            <person name="Liolios K."/>
            <person name="Ivanova N."/>
            <person name="Mavromatis K."/>
            <person name="Mikhailova N."/>
            <person name="Pati A."/>
            <person name="Chen A."/>
            <person name="Palaniappan K."/>
            <person name="Land M."/>
            <person name="Pan C."/>
            <person name="Brambilla E.M."/>
            <person name="Rohde M."/>
            <person name="Tindall B.J."/>
            <person name="Sikorski J."/>
            <person name="Goker M."/>
            <person name="Detter J.C."/>
            <person name="Bristow J."/>
            <person name="Eisen J.A."/>
            <person name="Markowitz V."/>
            <person name="Hugenholtz P."/>
            <person name="Kyrpides N.C."/>
            <person name="Klenk H.P."/>
            <person name="Woyke T."/>
        </authorList>
    </citation>
    <scope>NUCLEOTIDE SEQUENCE [LARGE SCALE GENOMIC DNA]</scope>
    <source>
        <strain evidence="3">DSM 14884 / JCM 11576 / T1</strain>
    </source>
</reference>
<organism evidence="2 3">
    <name type="scientific">Marinithermus hydrothermalis (strain DSM 14884 / JCM 11576 / T1)</name>
    <dbReference type="NCBI Taxonomy" id="869210"/>
    <lineage>
        <taxon>Bacteria</taxon>
        <taxon>Thermotogati</taxon>
        <taxon>Deinococcota</taxon>
        <taxon>Deinococci</taxon>
        <taxon>Thermales</taxon>
        <taxon>Thermaceae</taxon>
        <taxon>Marinithermus</taxon>
    </lineage>
</organism>
<dbReference type="InterPro" id="IPR036291">
    <property type="entry name" value="NAD(P)-bd_dom_sf"/>
</dbReference>
<dbReference type="HOGENOM" id="CLU_032858_3_1_0"/>
<evidence type="ECO:0000313" key="3">
    <source>
        <dbReference type="Proteomes" id="UP000007030"/>
    </source>
</evidence>
<dbReference type="Pfam" id="PF03435">
    <property type="entry name" value="Sacchrp_dh_NADP"/>
    <property type="match status" value="1"/>
</dbReference>
<dbReference type="Gene3D" id="3.30.360.10">
    <property type="entry name" value="Dihydrodipicolinate Reductase, domain 2"/>
    <property type="match status" value="1"/>
</dbReference>
<dbReference type="eggNOG" id="COG1748">
    <property type="taxonomic scope" value="Bacteria"/>
</dbReference>
<dbReference type="Gene3D" id="3.40.50.720">
    <property type="entry name" value="NAD(P)-binding Rossmann-like Domain"/>
    <property type="match status" value="1"/>
</dbReference>
<dbReference type="KEGG" id="mhd:Marky_0168"/>
<protein>
    <submittedName>
        <fullName evidence="2">Saccharopine dehydrogenase</fullName>
    </submittedName>
</protein>
<keyword evidence="3" id="KW-1185">Reference proteome</keyword>
<dbReference type="Proteomes" id="UP000007030">
    <property type="component" value="Chromosome"/>
</dbReference>
<proteinExistence type="predicted"/>
<dbReference type="InterPro" id="IPR005097">
    <property type="entry name" value="Sacchrp_dh_NADP-bd"/>
</dbReference>
<dbReference type="PANTHER" id="PTHR43796:SF2">
    <property type="entry name" value="CARBOXYNORSPERMIDINE SYNTHASE"/>
    <property type="match status" value="1"/>
</dbReference>
<dbReference type="AlphaFoldDB" id="F2NN90"/>
<sequence>MRIGVLGGCGDMGSRAVEVLAERPEVEEVRVLDANAEAGRALEQRFERVRFQAVDARDRASLVAALAGLDAVASALGPFYLFERPLAEAALEAGVPYVSLCDDHEAAKAVLELDAAAREKGIAIITGLGWTPGLTNLAARRLYAELGGLEAVRIFWAGASADAKGHAVVLHTLYAFNGFVPRFVDGLFEWVPAGSAPEPVAFPPPVGTVLNYYLGHPEPVTLPRYLPVARVELKGGLSEQLLNSLGGVLARLGLFRTHARRERVSRLLKPLLPPLERLSPGVAASAWRVEGSHAGQRKAYWGAGRMRDLTGVPLALGALFLAEGRVERTGAFAPEAEGFPHMAFWEALEAYGVRAEAAPVD</sequence>
<dbReference type="RefSeq" id="WP_013702986.1">
    <property type="nucleotide sequence ID" value="NC_015387.1"/>
</dbReference>
<gene>
    <name evidence="2" type="ordered locus">Marky_0168</name>
</gene>
<evidence type="ECO:0000259" key="1">
    <source>
        <dbReference type="Pfam" id="PF03435"/>
    </source>
</evidence>
<evidence type="ECO:0000313" key="2">
    <source>
        <dbReference type="EMBL" id="AEB10931.1"/>
    </source>
</evidence>
<dbReference type="PANTHER" id="PTHR43796">
    <property type="entry name" value="CARBOXYNORSPERMIDINE SYNTHASE"/>
    <property type="match status" value="1"/>
</dbReference>
<dbReference type="SUPFAM" id="SSF51735">
    <property type="entry name" value="NAD(P)-binding Rossmann-fold domains"/>
    <property type="match status" value="1"/>
</dbReference>
<dbReference type="STRING" id="869210.Marky_0168"/>
<dbReference type="EMBL" id="CP002630">
    <property type="protein sequence ID" value="AEB10931.1"/>
    <property type="molecule type" value="Genomic_DNA"/>
</dbReference>
<accession>F2NN90</accession>